<reference evidence="2 3" key="1">
    <citation type="journal article" date="2013" name="BMC Genomics">
        <title>Genomics-driven discovery of the pneumocandin biosynthetic gene cluster in the fungus Glarea lozoyensis.</title>
        <authorList>
            <person name="Chen L."/>
            <person name="Yue Q."/>
            <person name="Zhang X."/>
            <person name="Xiang M."/>
            <person name="Wang C."/>
            <person name="Li S."/>
            <person name="Che Y."/>
            <person name="Ortiz-Lopez F.J."/>
            <person name="Bills G.F."/>
            <person name="Liu X."/>
            <person name="An Z."/>
        </authorList>
    </citation>
    <scope>NUCLEOTIDE SEQUENCE [LARGE SCALE GENOMIC DNA]</scope>
    <source>
        <strain evidence="3">ATCC 20868 / MF5171</strain>
    </source>
</reference>
<dbReference type="Proteomes" id="UP000016922">
    <property type="component" value="Unassembled WGS sequence"/>
</dbReference>
<feature type="region of interest" description="Disordered" evidence="1">
    <location>
        <begin position="884"/>
        <end position="903"/>
    </location>
</feature>
<gene>
    <name evidence="2" type="ORF">GLAREA_02458</name>
</gene>
<evidence type="ECO:0000256" key="1">
    <source>
        <dbReference type="SAM" id="MobiDB-lite"/>
    </source>
</evidence>
<dbReference type="PANTHER" id="PTHR14187:SF5">
    <property type="entry name" value="HEAT SHOCK 70 KDA PROTEIN 12A"/>
    <property type="match status" value="1"/>
</dbReference>
<dbReference type="PANTHER" id="PTHR14187">
    <property type="entry name" value="ALPHA KINASE/ELONGATION FACTOR 2 KINASE"/>
    <property type="match status" value="1"/>
</dbReference>
<dbReference type="CDD" id="cd10170">
    <property type="entry name" value="ASKHA_NBD_HSP70"/>
    <property type="match status" value="1"/>
</dbReference>
<sequence>MASRSKTKTTRPVLIIAIDPGTSTLSARYAIAYDSFNDQGQLEREVIQESLVDNWPSSSSPGAIYLPTTLVFSKVSKELLHWGFAAQTYLEEEETVMNRLEEVVIENVKIVLQQPEDATELDRVSSLPRHRETRNLITQVLGKTPDDIFEEFLTVTLSHIFERAILEHAARSFFSQSIHVEFVICFPGGWSGALHTRVAKLAANAMQKSMEKCQVRVDNFGLQDVYTVSETLSGIREWLYKLFPKMTETYAPEVTVTAFNAKAICENDIILAVDIGAGTACITTLRLIATNPLRVDQLGGTLSLPISGDAVDGLFEQWLSENVTEDDLSSDFTGNLSWTIKDLVRAFRSKKVSVGEETGRPWKTWRKSITGLKANPEKGFLKDILIVHRMIFEQCFDPVVALIEKEVEKKLSLGVKAVIFQGQFGGGSQYLRKRLQAGPLKSRVRIFHSPRGKEDVVLGAMSQRAKLQEKFIRNSVALKSYGILLAMTEKNTRTLFGDKNVDEFGILEVQDTGRYFLVIDWVVPSGSTITDSVFDRGPDAERLSSWKAKDDIEILDVMVVSEETLPAPTDDPESCTGNQTKKQFTLWTKDHDQNKLFDQRGHKVEVQQLPFKWDLGMSQKIDKNGVEQGPYVVSDMKREYFPRWHGGRAKRRLHYVLPHDLIWEITEVQLKISYRPKFHYSIGQPTTQLGVQVSASSNLFSMSLPSKESRSVALDKDIEFTEKARPLAYSLQEPTFSKPTTSALVPRTNPFHEEFHIDHPPIDLSYSGKTISTQTRPQQDFSVSTPGCSQILSTSPALTLLSETIMEECETCARRLLVKCDMAYTQTNWPGEKSCQNCLYRGIDCLNSTTVARLTETTITVDNRSSDKQQEYLRSKRKGACLEPEKRQAAKRVRRAKKAFTYE</sequence>
<dbReference type="HOGENOM" id="CLU_321054_0_0_1"/>
<accession>S3CLB1</accession>
<organism evidence="2 3">
    <name type="scientific">Glarea lozoyensis (strain ATCC 20868 / MF5171)</name>
    <dbReference type="NCBI Taxonomy" id="1116229"/>
    <lineage>
        <taxon>Eukaryota</taxon>
        <taxon>Fungi</taxon>
        <taxon>Dikarya</taxon>
        <taxon>Ascomycota</taxon>
        <taxon>Pezizomycotina</taxon>
        <taxon>Leotiomycetes</taxon>
        <taxon>Helotiales</taxon>
        <taxon>Helotiaceae</taxon>
        <taxon>Glarea</taxon>
    </lineage>
</organism>
<dbReference type="AlphaFoldDB" id="S3CLB1"/>
<dbReference type="RefSeq" id="XP_008085735.1">
    <property type="nucleotide sequence ID" value="XM_008087544.1"/>
</dbReference>
<keyword evidence="3" id="KW-1185">Reference proteome</keyword>
<feature type="compositionally biased region" description="Basic residues" evidence="1">
    <location>
        <begin position="889"/>
        <end position="903"/>
    </location>
</feature>
<dbReference type="STRING" id="1116229.S3CLB1"/>
<dbReference type="OrthoDB" id="3503699at2759"/>
<protein>
    <submittedName>
        <fullName evidence="2">HSP70 family protein</fullName>
    </submittedName>
</protein>
<dbReference type="GeneID" id="19461515"/>
<dbReference type="EMBL" id="KE145370">
    <property type="protein sequence ID" value="EPE26545.1"/>
    <property type="molecule type" value="Genomic_DNA"/>
</dbReference>
<dbReference type="KEGG" id="glz:GLAREA_02458"/>
<evidence type="ECO:0000313" key="2">
    <source>
        <dbReference type="EMBL" id="EPE26545.1"/>
    </source>
</evidence>
<evidence type="ECO:0000313" key="3">
    <source>
        <dbReference type="Proteomes" id="UP000016922"/>
    </source>
</evidence>
<proteinExistence type="predicted"/>
<name>S3CLB1_GLAL2</name>